<dbReference type="Pfam" id="PF14592">
    <property type="entry name" value="Chondroitinas_B"/>
    <property type="match status" value="1"/>
</dbReference>
<dbReference type="EMBL" id="BAMD01000062">
    <property type="protein sequence ID" value="GAF04963.1"/>
    <property type="molecule type" value="Genomic_DNA"/>
</dbReference>
<dbReference type="RefSeq" id="WP_052522315.1">
    <property type="nucleotide sequence ID" value="NZ_BAMD01000062.1"/>
</dbReference>
<dbReference type="InterPro" id="IPR012334">
    <property type="entry name" value="Pectin_lyas_fold"/>
</dbReference>
<dbReference type="AlphaFoldDB" id="W7YBF2"/>
<dbReference type="Proteomes" id="UP000019402">
    <property type="component" value="Unassembled WGS sequence"/>
</dbReference>
<dbReference type="PROSITE" id="PS51257">
    <property type="entry name" value="PROKAR_LIPOPROTEIN"/>
    <property type="match status" value="1"/>
</dbReference>
<organism evidence="2 3">
    <name type="scientific">Saccharicrinis fermentans DSM 9555 = JCM 21142</name>
    <dbReference type="NCBI Taxonomy" id="869213"/>
    <lineage>
        <taxon>Bacteria</taxon>
        <taxon>Pseudomonadati</taxon>
        <taxon>Bacteroidota</taxon>
        <taxon>Bacteroidia</taxon>
        <taxon>Marinilabiliales</taxon>
        <taxon>Marinilabiliaceae</taxon>
        <taxon>Saccharicrinis</taxon>
    </lineage>
</organism>
<accession>W7YBF2</accession>
<dbReference type="OrthoDB" id="6475864at2"/>
<protein>
    <submittedName>
        <fullName evidence="2">Chondroitinase-B</fullName>
    </submittedName>
</protein>
<dbReference type="eggNOG" id="COG3291">
    <property type="taxonomic scope" value="Bacteria"/>
</dbReference>
<reference evidence="2 3" key="1">
    <citation type="journal article" date="2014" name="Genome Announc.">
        <title>Draft Genome Sequence of Cytophaga fermentans JCM 21142T, a Facultative Anaerobe Isolated from Marine Mud.</title>
        <authorList>
            <person name="Starns D."/>
            <person name="Oshima K."/>
            <person name="Suda W."/>
            <person name="Iino T."/>
            <person name="Yuki M."/>
            <person name="Inoue J."/>
            <person name="Kitamura K."/>
            <person name="Iida T."/>
            <person name="Darby A."/>
            <person name="Hattori M."/>
            <person name="Ohkuma M."/>
        </authorList>
    </citation>
    <scope>NUCLEOTIDE SEQUENCE [LARGE SCALE GENOMIC DNA]</scope>
    <source>
        <strain evidence="2 3">JCM 21142</strain>
    </source>
</reference>
<dbReference type="CDD" id="cd14251">
    <property type="entry name" value="PL-6"/>
    <property type="match status" value="1"/>
</dbReference>
<dbReference type="InterPro" id="IPR011050">
    <property type="entry name" value="Pectin_lyase_fold/virulence"/>
</dbReference>
<sequence>MKNLLFFVISLVLVSCSANNVEEILVSNPEELAKSIQESKPGDVIVMKNGVWKDVGIKFKANGERSRPIILRAETPGEVFIEGQSYLKIAGHFLEVHDLYFRNGYTPINSVVLFKDDKENAAYDCKVVGCVMDNFTQLDRTKKDHWVEFWGQRNELRSCYIAGKSNDGPTVRVELKGNEHANCYHVIANNYFGPRPRRGGPHGETMQLGDSYTSMVPAFIQVKNNFLNSCNGEVEVISSKSNYNNFSNNVFYKCEGSLVLRHGNYATIDSNWFIGDDNSDNIGGIRVINTGHWITNNYFYKLKGNEFRSSVAVMNGIPKSPLNRYNQVTDVVIAHNSWIDCIAPLQFSVGSNVKKQGILPKTEIRSLCLLEQLLPIILYTTVIQ</sequence>
<dbReference type="SUPFAM" id="SSF51126">
    <property type="entry name" value="Pectin lyase-like"/>
    <property type="match status" value="1"/>
</dbReference>
<keyword evidence="1" id="KW-0732">Signal</keyword>
<evidence type="ECO:0000313" key="3">
    <source>
        <dbReference type="Proteomes" id="UP000019402"/>
    </source>
</evidence>
<comment type="caution">
    <text evidence="2">The sequence shown here is derived from an EMBL/GenBank/DDBJ whole genome shotgun (WGS) entry which is preliminary data.</text>
</comment>
<keyword evidence="3" id="KW-1185">Reference proteome</keyword>
<proteinExistence type="predicted"/>
<gene>
    <name evidence="2" type="ORF">JCM21142_93686</name>
</gene>
<feature type="signal peptide" evidence="1">
    <location>
        <begin position="1"/>
        <end position="20"/>
    </location>
</feature>
<dbReference type="Gene3D" id="2.160.20.10">
    <property type="entry name" value="Single-stranded right-handed beta-helix, Pectin lyase-like"/>
    <property type="match status" value="1"/>
</dbReference>
<name>W7YBF2_9BACT</name>
<evidence type="ECO:0000313" key="2">
    <source>
        <dbReference type="EMBL" id="GAF04963.1"/>
    </source>
</evidence>
<dbReference type="InterPro" id="IPR039513">
    <property type="entry name" value="PL-6"/>
</dbReference>
<feature type="chain" id="PRO_5004904102" evidence="1">
    <location>
        <begin position="21"/>
        <end position="384"/>
    </location>
</feature>
<evidence type="ECO:0000256" key="1">
    <source>
        <dbReference type="SAM" id="SignalP"/>
    </source>
</evidence>